<proteinExistence type="predicted"/>
<sequence length="298" mass="30578">MKLSRIATVAAAVSLAPAVFLATPALADDGNNTVQPAGQTATEPQKETEAKATLTFPDFPKKLVTGDKNWTEFSFVVDNAKGDAVKDFSLTFILNAVLDKRDGSKTDKPEIEYQGADGSWRSVYQPSAYGSVFGRVEDGKLEKGERRTIKLHIRLDADFPVFPKATATVVVSGVARTELPTIAVEGQATSPSPQPAEHGGDKDHKASESPSPAKQSPSPSPKPSPTASASATASASPSPAAAAGTGDSNTTANGGDTTQLASTGAGSETPWLIAGSAAALVAGTGMVVAARRRSASRG</sequence>
<feature type="compositionally biased region" description="Low complexity" evidence="1">
    <location>
        <begin position="208"/>
        <end position="217"/>
    </location>
</feature>
<dbReference type="EMBL" id="JABBXF010000054">
    <property type="protein sequence ID" value="NVK80404.1"/>
    <property type="molecule type" value="Genomic_DNA"/>
</dbReference>
<keyword evidence="4" id="KW-1185">Reference proteome</keyword>
<dbReference type="Proteomes" id="UP000587462">
    <property type="component" value="Unassembled WGS sequence"/>
</dbReference>
<feature type="compositionally biased region" description="Basic and acidic residues" evidence="1">
    <location>
        <begin position="198"/>
        <end position="207"/>
    </location>
</feature>
<name>A0A7Y7B7J3_STRMO</name>
<protein>
    <submittedName>
        <fullName evidence="3">LPXTG cell wall anchor domain-containing protein</fullName>
    </submittedName>
</protein>
<gene>
    <name evidence="3" type="ORF">HG542_22485</name>
</gene>
<feature type="compositionally biased region" description="Polar residues" evidence="1">
    <location>
        <begin position="246"/>
        <end position="266"/>
    </location>
</feature>
<accession>A0A7Y7B7J3</accession>
<feature type="compositionally biased region" description="Low complexity" evidence="1">
    <location>
        <begin position="225"/>
        <end position="243"/>
    </location>
</feature>
<feature type="chain" id="PRO_5031336828" evidence="2">
    <location>
        <begin position="28"/>
        <end position="298"/>
    </location>
</feature>
<dbReference type="RefSeq" id="WP_171084278.1">
    <property type="nucleotide sequence ID" value="NZ_BNBU01000002.1"/>
</dbReference>
<feature type="region of interest" description="Disordered" evidence="1">
    <location>
        <begin position="183"/>
        <end position="267"/>
    </location>
</feature>
<organism evidence="3 4">
    <name type="scientific">Streptomyces morookaense</name>
    <name type="common">Streptoverticillium morookaense</name>
    <dbReference type="NCBI Taxonomy" id="1970"/>
    <lineage>
        <taxon>Bacteria</taxon>
        <taxon>Bacillati</taxon>
        <taxon>Actinomycetota</taxon>
        <taxon>Actinomycetes</taxon>
        <taxon>Kitasatosporales</taxon>
        <taxon>Streptomycetaceae</taxon>
        <taxon>Streptomyces</taxon>
    </lineage>
</organism>
<evidence type="ECO:0000313" key="4">
    <source>
        <dbReference type="Proteomes" id="UP000587462"/>
    </source>
</evidence>
<dbReference type="NCBIfam" id="NF041528">
    <property type="entry name" value="strep_LAETG"/>
    <property type="match status" value="1"/>
</dbReference>
<dbReference type="AlphaFoldDB" id="A0A7Y7B7J3"/>
<evidence type="ECO:0000313" key="3">
    <source>
        <dbReference type="EMBL" id="NVK80404.1"/>
    </source>
</evidence>
<reference evidence="3 4" key="1">
    <citation type="submission" date="2020-04" db="EMBL/GenBank/DDBJ databases">
        <title>Draft Genome Sequence of Streptomyces morookaense DSM 40503, an 8-azaguanine-producing strain.</title>
        <authorList>
            <person name="Qi J."/>
            <person name="Gao J.-M."/>
        </authorList>
    </citation>
    <scope>NUCLEOTIDE SEQUENCE [LARGE SCALE GENOMIC DNA]</scope>
    <source>
        <strain evidence="3 4">DSM 40503</strain>
    </source>
</reference>
<comment type="caution">
    <text evidence="3">The sequence shown here is derived from an EMBL/GenBank/DDBJ whole genome shotgun (WGS) entry which is preliminary data.</text>
</comment>
<feature type="signal peptide" evidence="2">
    <location>
        <begin position="1"/>
        <end position="27"/>
    </location>
</feature>
<keyword evidence="2" id="KW-0732">Signal</keyword>
<evidence type="ECO:0000256" key="1">
    <source>
        <dbReference type="SAM" id="MobiDB-lite"/>
    </source>
</evidence>
<evidence type="ECO:0000256" key="2">
    <source>
        <dbReference type="SAM" id="SignalP"/>
    </source>
</evidence>
<dbReference type="NCBIfam" id="TIGR01167">
    <property type="entry name" value="LPXTG_anchor"/>
    <property type="match status" value="1"/>
</dbReference>